<keyword evidence="4 5" id="KW-1283">Bacterial microcompartment</keyword>
<dbReference type="GO" id="GO:0031419">
    <property type="term" value="F:cobalamin binding"/>
    <property type="evidence" value="ECO:0007669"/>
    <property type="project" value="UniProtKB-UniRule"/>
</dbReference>
<comment type="cofactor">
    <cofactor evidence="5">
        <name>adenosylcob(III)alamin</name>
        <dbReference type="ChEBI" id="CHEBI:18408"/>
    </cofactor>
    <text evidence="5">Binds between the large and small subunits.</text>
</comment>
<dbReference type="EMBL" id="JAOANI010000015">
    <property type="protein sequence ID" value="MCT7358933.1"/>
    <property type="molecule type" value="Genomic_DNA"/>
</dbReference>
<name>A0A9X2WEH2_9GAMM</name>
<organism evidence="6 7">
    <name type="scientific">Thalassolituus pacificus</name>
    <dbReference type="NCBI Taxonomy" id="2975440"/>
    <lineage>
        <taxon>Bacteria</taxon>
        <taxon>Pseudomonadati</taxon>
        <taxon>Pseudomonadota</taxon>
        <taxon>Gammaproteobacteria</taxon>
        <taxon>Oceanospirillales</taxon>
        <taxon>Oceanospirillaceae</taxon>
        <taxon>Thalassolituus</taxon>
    </lineage>
</organism>
<protein>
    <recommendedName>
        <fullName evidence="5">Ethanolamine ammonia-lyase small subunit</fullName>
        <shortName evidence="5">EAL small subunit</shortName>
        <ecNumber evidence="5">4.3.1.7</ecNumber>
    </recommendedName>
</protein>
<keyword evidence="1 5" id="KW-0846">Cobalamin</keyword>
<dbReference type="GO" id="GO:0031471">
    <property type="term" value="C:ethanolamine degradation polyhedral organelle"/>
    <property type="evidence" value="ECO:0007669"/>
    <property type="project" value="UniProtKB-UniRule"/>
</dbReference>
<dbReference type="PANTHER" id="PTHR39330">
    <property type="entry name" value="ETHANOLAMINE AMMONIA-LYASE LIGHT CHAIN"/>
    <property type="match status" value="1"/>
</dbReference>
<reference evidence="6" key="2">
    <citation type="submission" date="2022-08" db="EMBL/GenBank/DDBJ databases">
        <authorList>
            <person name="Dong C."/>
        </authorList>
    </citation>
    <scope>NUCLEOTIDE SEQUENCE</scope>
    <source>
        <strain evidence="6">59MF3M-4</strain>
    </source>
</reference>
<comment type="subcellular location">
    <subcellularLocation>
        <location evidence="5">Bacterial microcompartment</location>
    </subcellularLocation>
</comment>
<evidence type="ECO:0000313" key="6">
    <source>
        <dbReference type="EMBL" id="MCT7358933.1"/>
    </source>
</evidence>
<gene>
    <name evidence="5 6" type="primary">eutC</name>
    <name evidence="6" type="ORF">NYR02_07880</name>
</gene>
<dbReference type="Gene3D" id="3.40.50.11240">
    <property type="entry name" value="Ethanolamine ammonia-lyase light chain (EutC)"/>
    <property type="match status" value="1"/>
</dbReference>
<evidence type="ECO:0000313" key="7">
    <source>
        <dbReference type="Proteomes" id="UP001147830"/>
    </source>
</evidence>
<evidence type="ECO:0000256" key="4">
    <source>
        <dbReference type="ARBA" id="ARBA00024446"/>
    </source>
</evidence>
<comment type="function">
    <text evidence="5">Catalyzes the deamination of various vicinal amino-alcohols to oxo compounds. Allows this organism to utilize ethanolamine as the sole source of nitrogen and carbon in the presence of external vitamin B12.</text>
</comment>
<evidence type="ECO:0000256" key="5">
    <source>
        <dbReference type="HAMAP-Rule" id="MF_00601"/>
    </source>
</evidence>
<dbReference type="InterPro" id="IPR042251">
    <property type="entry name" value="EutC_C"/>
</dbReference>
<reference evidence="6" key="1">
    <citation type="journal article" date="2022" name="Front. Microbiol.">
        <title>Genome-based taxonomic rearrangement of Oceanobacter-related bacteria including the description of Thalassolituus hydrocarbonoclasticus sp. nov. and Thalassolituus pacificus sp. nov. and emended description of the genus Thalassolituus.</title>
        <authorList>
            <person name="Dong C."/>
            <person name="Wei L."/>
            <person name="Wang J."/>
            <person name="Lai Q."/>
            <person name="Huang Z."/>
            <person name="Shao Z."/>
        </authorList>
    </citation>
    <scope>NUCLEOTIDE SEQUENCE</scope>
    <source>
        <strain evidence="6">59MF3M-4</strain>
    </source>
</reference>
<feature type="binding site" evidence="5">
    <location>
        <position position="200"/>
    </location>
    <ligand>
        <name>adenosylcob(III)alamin</name>
        <dbReference type="ChEBI" id="CHEBI:18408"/>
    </ligand>
</feature>
<dbReference type="RefSeq" id="WP_260975825.1">
    <property type="nucleotide sequence ID" value="NZ_JAOANI010000015.1"/>
</dbReference>
<keyword evidence="7" id="KW-1185">Reference proteome</keyword>
<accession>A0A9X2WEH2</accession>
<dbReference type="PANTHER" id="PTHR39330:SF1">
    <property type="entry name" value="ETHANOLAMINE AMMONIA-LYASE SMALL SUBUNIT"/>
    <property type="match status" value="1"/>
</dbReference>
<comment type="pathway">
    <text evidence="5">Amine and polyamine degradation; ethanolamine degradation.</text>
</comment>
<sequence length="321" mass="35118">MVDQPDIHNDDWNGVVDNPWRRLRQFTAARIGLGRSGISLPTKEMLEFQLAHAQARDAVHTPLDFSALTQQLETLAEQYPLLNEEPPLKLHSEAVDRITYLQRPDLGRRLDEASRVLLQQEQQTPEQPFDLALVIADGLSATAIAHNAVPFIQALCEELNADKQEWTLAPITLVEQARVAVGDDVGELLNAKTVLVLIGERPGLSSPDSLGLYLTWAPVRGLTDARRNCISNVRPEGLNFSEAAHKAGYLLRESRRLQLSGVQLKDRSGALLESADDMAATTAKTATLEHSSAAADNTITTESGQPSALHSTAEAKNFLLS</sequence>
<dbReference type="GO" id="GO:0006520">
    <property type="term" value="P:amino acid metabolic process"/>
    <property type="evidence" value="ECO:0007669"/>
    <property type="project" value="InterPro"/>
</dbReference>
<comment type="catalytic activity">
    <reaction evidence="5">
        <text>ethanolamine = acetaldehyde + NH4(+)</text>
        <dbReference type="Rhea" id="RHEA:15313"/>
        <dbReference type="ChEBI" id="CHEBI:15343"/>
        <dbReference type="ChEBI" id="CHEBI:28938"/>
        <dbReference type="ChEBI" id="CHEBI:57603"/>
        <dbReference type="EC" id="4.3.1.7"/>
    </reaction>
</comment>
<proteinExistence type="inferred from homology"/>
<dbReference type="Pfam" id="PF05985">
    <property type="entry name" value="EutC"/>
    <property type="match status" value="1"/>
</dbReference>
<dbReference type="GO" id="GO:0009350">
    <property type="term" value="C:ethanolamine ammonia-lyase complex"/>
    <property type="evidence" value="ECO:0007669"/>
    <property type="project" value="UniProtKB-UniRule"/>
</dbReference>
<dbReference type="HAMAP" id="MF_00601">
    <property type="entry name" value="EutC"/>
    <property type="match status" value="1"/>
</dbReference>
<dbReference type="EC" id="4.3.1.7" evidence="5"/>
<dbReference type="AlphaFoldDB" id="A0A9X2WEH2"/>
<keyword evidence="2 5" id="KW-0456">Lyase</keyword>
<dbReference type="NCBIfam" id="NF003971">
    <property type="entry name" value="PRK05465.1"/>
    <property type="match status" value="1"/>
</dbReference>
<keyword evidence="3 5" id="KW-0170">Cobalt</keyword>
<dbReference type="InterPro" id="IPR042255">
    <property type="entry name" value="EutC_N"/>
</dbReference>
<dbReference type="Gene3D" id="1.10.30.40">
    <property type="entry name" value="Ethanolamine ammonia-lyase light chain (EutC), N-terminal domain"/>
    <property type="match status" value="1"/>
</dbReference>
<evidence type="ECO:0000256" key="3">
    <source>
        <dbReference type="ARBA" id="ARBA00023285"/>
    </source>
</evidence>
<evidence type="ECO:0000256" key="1">
    <source>
        <dbReference type="ARBA" id="ARBA00022628"/>
    </source>
</evidence>
<comment type="similarity">
    <text evidence="5">Belongs to the EutC family.</text>
</comment>
<comment type="subunit">
    <text evidence="5">The basic unit is a heterodimer which dimerizes to form tetramers. The heterotetramers trimerize; 6 large subunits form a core ring with 6 small subunits projecting outwards.</text>
</comment>
<feature type="binding site" evidence="5">
    <location>
        <position position="179"/>
    </location>
    <ligand>
        <name>adenosylcob(III)alamin</name>
        <dbReference type="ChEBI" id="CHEBI:18408"/>
    </ligand>
</feature>
<dbReference type="GO" id="GO:0046336">
    <property type="term" value="P:ethanolamine catabolic process"/>
    <property type="evidence" value="ECO:0007669"/>
    <property type="project" value="UniProtKB-UniRule"/>
</dbReference>
<dbReference type="GO" id="GO:0008851">
    <property type="term" value="F:ethanolamine ammonia-lyase activity"/>
    <property type="evidence" value="ECO:0007669"/>
    <property type="project" value="UniProtKB-UniRule"/>
</dbReference>
<dbReference type="Proteomes" id="UP001147830">
    <property type="component" value="Unassembled WGS sequence"/>
</dbReference>
<feature type="binding site" evidence="5">
    <location>
        <position position="229"/>
    </location>
    <ligand>
        <name>adenosylcob(III)alamin</name>
        <dbReference type="ChEBI" id="CHEBI:18408"/>
    </ligand>
</feature>
<comment type="caution">
    <text evidence="6">The sequence shown here is derived from an EMBL/GenBank/DDBJ whole genome shotgun (WGS) entry which is preliminary data.</text>
</comment>
<dbReference type="InterPro" id="IPR009246">
    <property type="entry name" value="EutC"/>
</dbReference>
<evidence type="ECO:0000256" key="2">
    <source>
        <dbReference type="ARBA" id="ARBA00023239"/>
    </source>
</evidence>